<gene>
    <name evidence="4" type="ORF">ACEZDJ_29440</name>
</gene>
<dbReference type="Proteomes" id="UP001592528">
    <property type="component" value="Unassembled WGS sequence"/>
</dbReference>
<dbReference type="Gene3D" id="3.40.30.10">
    <property type="entry name" value="Glutaredoxin"/>
    <property type="match status" value="1"/>
</dbReference>
<dbReference type="Pfam" id="PF00085">
    <property type="entry name" value="Thioredoxin"/>
    <property type="match status" value="1"/>
</dbReference>
<dbReference type="InterPro" id="IPR011990">
    <property type="entry name" value="TPR-like_helical_dom_sf"/>
</dbReference>
<dbReference type="PANTHER" id="PTHR45663:SF11">
    <property type="entry name" value="GEO12009P1"/>
    <property type="match status" value="1"/>
</dbReference>
<name>A0ABV6UVE1_9ACTN</name>
<dbReference type="InterPro" id="IPR013766">
    <property type="entry name" value="Thioredoxin_domain"/>
</dbReference>
<dbReference type="Pfam" id="PF14561">
    <property type="entry name" value="TPR_20"/>
    <property type="match status" value="1"/>
</dbReference>
<evidence type="ECO:0000313" key="5">
    <source>
        <dbReference type="Proteomes" id="UP001592528"/>
    </source>
</evidence>
<sequence length="324" mass="34513">MQPRNMSMRGAVDLAAVKAAAEAAEKAEQARAARARQAQEGGGEAPSAGPLVFDVSEAEFEAEVVPLSAEVPVVLDFWAEGYAPAEELNPVLEKLAAEYDGRFVLARVDIRNSQNLARQLQIRDLPTVLAVVAGQLVPLFEGPAQEAEIRQLLDQLITVAEQRFGIVGEVGARSGSAAGEPAERPEPVDPAMSAAHEALDRGDLGGAIQAYRNVLAERPASVEAKLGLAQAELLQRVQGMDPQAVRSAGAERPDDVDAQLAAADLDLVGGHVEDAFGRLVDLVGRTFGEDRDRVRQHLLGLFEVIGAEDQRVVKARGALARKLF</sequence>
<feature type="domain" description="Thioredoxin" evidence="3">
    <location>
        <begin position="46"/>
        <end position="158"/>
    </location>
</feature>
<dbReference type="RefSeq" id="WP_030262506.1">
    <property type="nucleotide sequence ID" value="NZ_JBHEZZ010000020.1"/>
</dbReference>
<comment type="similarity">
    <text evidence="1">Belongs to the thioredoxin family.</text>
</comment>
<dbReference type="EMBL" id="JBHEZZ010000020">
    <property type="protein sequence ID" value="MFC1405416.1"/>
    <property type="molecule type" value="Genomic_DNA"/>
</dbReference>
<dbReference type="InterPro" id="IPR036249">
    <property type="entry name" value="Thioredoxin-like_sf"/>
</dbReference>
<protein>
    <submittedName>
        <fullName evidence="4">Tetratricopeptide repeat protein</fullName>
    </submittedName>
</protein>
<organism evidence="4 5">
    <name type="scientific">Streptacidiphilus cavernicola</name>
    <dbReference type="NCBI Taxonomy" id="3342716"/>
    <lineage>
        <taxon>Bacteria</taxon>
        <taxon>Bacillati</taxon>
        <taxon>Actinomycetota</taxon>
        <taxon>Actinomycetes</taxon>
        <taxon>Kitasatosporales</taxon>
        <taxon>Streptomycetaceae</taxon>
        <taxon>Streptacidiphilus</taxon>
    </lineage>
</organism>
<reference evidence="4 5" key="1">
    <citation type="submission" date="2024-09" db="EMBL/GenBank/DDBJ databases">
        <authorList>
            <person name="Lee S.D."/>
        </authorList>
    </citation>
    <scope>NUCLEOTIDE SEQUENCE [LARGE SCALE GENOMIC DNA]</scope>
    <source>
        <strain evidence="4 5">N1-5</strain>
    </source>
</reference>
<evidence type="ECO:0000313" key="4">
    <source>
        <dbReference type="EMBL" id="MFC1405416.1"/>
    </source>
</evidence>
<accession>A0ABV6UVE1</accession>
<proteinExistence type="inferred from homology"/>
<comment type="caution">
    <text evidence="4">The sequence shown here is derived from an EMBL/GenBank/DDBJ whole genome shotgun (WGS) entry which is preliminary data.</text>
</comment>
<dbReference type="PANTHER" id="PTHR45663">
    <property type="entry name" value="GEO12009P1"/>
    <property type="match status" value="1"/>
</dbReference>
<keyword evidence="2" id="KW-0676">Redox-active center</keyword>
<evidence type="ECO:0000259" key="3">
    <source>
        <dbReference type="PROSITE" id="PS51352"/>
    </source>
</evidence>
<dbReference type="PROSITE" id="PS51352">
    <property type="entry name" value="THIOREDOXIN_2"/>
    <property type="match status" value="1"/>
</dbReference>
<keyword evidence="5" id="KW-1185">Reference proteome</keyword>
<dbReference type="SUPFAM" id="SSF52833">
    <property type="entry name" value="Thioredoxin-like"/>
    <property type="match status" value="1"/>
</dbReference>
<dbReference type="Gene3D" id="1.25.40.10">
    <property type="entry name" value="Tetratricopeptide repeat domain"/>
    <property type="match status" value="1"/>
</dbReference>
<evidence type="ECO:0000256" key="1">
    <source>
        <dbReference type="ARBA" id="ARBA00008987"/>
    </source>
</evidence>
<dbReference type="CDD" id="cd02956">
    <property type="entry name" value="ybbN"/>
    <property type="match status" value="1"/>
</dbReference>
<evidence type="ECO:0000256" key="2">
    <source>
        <dbReference type="ARBA" id="ARBA00023284"/>
    </source>
</evidence>